<evidence type="ECO:0000256" key="1">
    <source>
        <dbReference type="SAM" id="Phobius"/>
    </source>
</evidence>
<proteinExistence type="predicted"/>
<accession>X1HG97</accession>
<evidence type="ECO:0000313" key="2">
    <source>
        <dbReference type="EMBL" id="GAH69221.1"/>
    </source>
</evidence>
<dbReference type="InterPro" id="IPR036259">
    <property type="entry name" value="MFS_trans_sf"/>
</dbReference>
<keyword evidence="1" id="KW-0472">Membrane</keyword>
<feature type="transmembrane region" description="Helical" evidence="1">
    <location>
        <begin position="37"/>
        <end position="59"/>
    </location>
</feature>
<name>X1HG97_9ZZZZ</name>
<feature type="transmembrane region" description="Helical" evidence="1">
    <location>
        <begin position="5"/>
        <end position="25"/>
    </location>
</feature>
<gene>
    <name evidence="2" type="ORF">S03H2_50922</name>
</gene>
<keyword evidence="1" id="KW-1133">Transmembrane helix</keyword>
<dbReference type="SUPFAM" id="SSF103473">
    <property type="entry name" value="MFS general substrate transporter"/>
    <property type="match status" value="1"/>
</dbReference>
<organism evidence="2">
    <name type="scientific">marine sediment metagenome</name>
    <dbReference type="NCBI Taxonomy" id="412755"/>
    <lineage>
        <taxon>unclassified sequences</taxon>
        <taxon>metagenomes</taxon>
        <taxon>ecological metagenomes</taxon>
    </lineage>
</organism>
<protein>
    <submittedName>
        <fullName evidence="2">Uncharacterized protein</fullName>
    </submittedName>
</protein>
<sequence length="65" mass="7286">ERRGALAGLTTAFQFIGIAFVPMIYEPFFNSGGISLVYMIILMVSLILLFVLTLLYTLVKKIDNK</sequence>
<keyword evidence="1" id="KW-0812">Transmembrane</keyword>
<dbReference type="EMBL" id="BARU01032279">
    <property type="protein sequence ID" value="GAH69221.1"/>
    <property type="molecule type" value="Genomic_DNA"/>
</dbReference>
<feature type="non-terminal residue" evidence="2">
    <location>
        <position position="1"/>
    </location>
</feature>
<dbReference type="AlphaFoldDB" id="X1HG97"/>
<comment type="caution">
    <text evidence="2">The sequence shown here is derived from an EMBL/GenBank/DDBJ whole genome shotgun (WGS) entry which is preliminary data.</text>
</comment>
<reference evidence="2" key="1">
    <citation type="journal article" date="2014" name="Front. Microbiol.">
        <title>High frequency of phylogenetically diverse reductive dehalogenase-homologous genes in deep subseafloor sedimentary metagenomes.</title>
        <authorList>
            <person name="Kawai M."/>
            <person name="Futagami T."/>
            <person name="Toyoda A."/>
            <person name="Takaki Y."/>
            <person name="Nishi S."/>
            <person name="Hori S."/>
            <person name="Arai W."/>
            <person name="Tsubouchi T."/>
            <person name="Morono Y."/>
            <person name="Uchiyama I."/>
            <person name="Ito T."/>
            <person name="Fujiyama A."/>
            <person name="Inagaki F."/>
            <person name="Takami H."/>
        </authorList>
    </citation>
    <scope>NUCLEOTIDE SEQUENCE</scope>
    <source>
        <strain evidence="2">Expedition CK06-06</strain>
    </source>
</reference>